<dbReference type="Proteomes" id="UP001295684">
    <property type="component" value="Unassembled WGS sequence"/>
</dbReference>
<evidence type="ECO:0000256" key="1">
    <source>
        <dbReference type="SAM" id="MobiDB-lite"/>
    </source>
</evidence>
<keyword evidence="4" id="KW-1185">Reference proteome</keyword>
<feature type="chain" id="PRO_5041937359" evidence="2">
    <location>
        <begin position="16"/>
        <end position="236"/>
    </location>
</feature>
<dbReference type="AlphaFoldDB" id="A0AAD1XW59"/>
<accession>A0AAD1XW59</accession>
<reference evidence="3" key="1">
    <citation type="submission" date="2023-07" db="EMBL/GenBank/DDBJ databases">
        <authorList>
            <consortium name="AG Swart"/>
            <person name="Singh M."/>
            <person name="Singh A."/>
            <person name="Seah K."/>
            <person name="Emmerich C."/>
        </authorList>
    </citation>
    <scope>NUCLEOTIDE SEQUENCE</scope>
    <source>
        <strain evidence="3">DP1</strain>
    </source>
</reference>
<feature type="region of interest" description="Disordered" evidence="1">
    <location>
        <begin position="160"/>
        <end position="236"/>
    </location>
</feature>
<proteinExistence type="predicted"/>
<evidence type="ECO:0000256" key="2">
    <source>
        <dbReference type="SAM" id="SignalP"/>
    </source>
</evidence>
<organism evidence="3 4">
    <name type="scientific">Euplotes crassus</name>
    <dbReference type="NCBI Taxonomy" id="5936"/>
    <lineage>
        <taxon>Eukaryota</taxon>
        <taxon>Sar</taxon>
        <taxon>Alveolata</taxon>
        <taxon>Ciliophora</taxon>
        <taxon>Intramacronucleata</taxon>
        <taxon>Spirotrichea</taxon>
        <taxon>Hypotrichia</taxon>
        <taxon>Euplotida</taxon>
        <taxon>Euplotidae</taxon>
        <taxon>Moneuplotes</taxon>
    </lineage>
</organism>
<protein>
    <submittedName>
        <fullName evidence="3">Uncharacterized protein</fullName>
    </submittedName>
</protein>
<evidence type="ECO:0000313" key="4">
    <source>
        <dbReference type="Proteomes" id="UP001295684"/>
    </source>
</evidence>
<name>A0AAD1XW59_EUPCR</name>
<dbReference type="EMBL" id="CAMPGE010021199">
    <property type="protein sequence ID" value="CAI2379360.1"/>
    <property type="molecule type" value="Genomic_DNA"/>
</dbReference>
<evidence type="ECO:0000313" key="3">
    <source>
        <dbReference type="EMBL" id="CAI2379360.1"/>
    </source>
</evidence>
<gene>
    <name evidence="3" type="ORF">ECRASSUSDP1_LOCUS20770</name>
</gene>
<sequence length="236" mass="26930">MANTILLSLLCPAFATKSKSNNPDLEDMCKKHIGVEIGDNVEFFKLVKIDPNNKMEFTSEMTEVAIRLKNSEFSLQSIEGMMTQKEKLQEQITNLASYCNNIESTSNISNTSLKEKYTSLESENKRLKRVVKAQMEESENLRKETNQIVLKLREEFDSLKNDQNKARNGDKKTSKSYVPDLGVQKVPDIDKGLIETANAARRQEQHPNDPGFLKRVNRETEGETEPDGDRKMQPEK</sequence>
<feature type="compositionally biased region" description="Basic and acidic residues" evidence="1">
    <location>
        <begin position="160"/>
        <end position="173"/>
    </location>
</feature>
<comment type="caution">
    <text evidence="3">The sequence shown here is derived from an EMBL/GenBank/DDBJ whole genome shotgun (WGS) entry which is preliminary data.</text>
</comment>
<keyword evidence="2" id="KW-0732">Signal</keyword>
<feature type="compositionally biased region" description="Basic and acidic residues" evidence="1">
    <location>
        <begin position="216"/>
        <end position="236"/>
    </location>
</feature>
<feature type="signal peptide" evidence="2">
    <location>
        <begin position="1"/>
        <end position="15"/>
    </location>
</feature>